<evidence type="ECO:0000256" key="6">
    <source>
        <dbReference type="ARBA" id="ARBA00022840"/>
    </source>
</evidence>
<dbReference type="Pfam" id="PF00069">
    <property type="entry name" value="Pkinase"/>
    <property type="match status" value="1"/>
</dbReference>
<keyword evidence="9" id="KW-0472">Membrane</keyword>
<feature type="compositionally biased region" description="Low complexity" evidence="8">
    <location>
        <begin position="387"/>
        <end position="396"/>
    </location>
</feature>
<dbReference type="EC" id="2.7.11.1" evidence="1"/>
<evidence type="ECO:0000256" key="4">
    <source>
        <dbReference type="ARBA" id="ARBA00022741"/>
    </source>
</evidence>
<accession>A0A1G6Y5D8</accession>
<protein>
    <recommendedName>
        <fullName evidence="1">non-specific serine/threonine protein kinase</fullName>
        <ecNumber evidence="1">2.7.11.1</ecNumber>
    </recommendedName>
</protein>
<dbReference type="PANTHER" id="PTHR43289:SF6">
    <property type="entry name" value="SERINE_THREONINE-PROTEIN KINASE NEKL-3"/>
    <property type="match status" value="1"/>
</dbReference>
<name>A0A1G6Y5D8_9PSEU</name>
<feature type="region of interest" description="Disordered" evidence="8">
    <location>
        <begin position="360"/>
        <end position="396"/>
    </location>
</feature>
<feature type="region of interest" description="Disordered" evidence="8">
    <location>
        <begin position="411"/>
        <end position="444"/>
    </location>
</feature>
<feature type="domain" description="Protein kinase" evidence="10">
    <location>
        <begin position="10"/>
        <end position="266"/>
    </location>
</feature>
<dbReference type="EMBL" id="FMZZ01000020">
    <property type="protein sequence ID" value="SDD85704.1"/>
    <property type="molecule type" value="Genomic_DNA"/>
</dbReference>
<keyword evidence="3" id="KW-0808">Transferase</keyword>
<dbReference type="PROSITE" id="PS00108">
    <property type="entry name" value="PROTEIN_KINASE_ST"/>
    <property type="match status" value="1"/>
</dbReference>
<reference evidence="12" key="1">
    <citation type="submission" date="2016-10" db="EMBL/GenBank/DDBJ databases">
        <authorList>
            <person name="Varghese N."/>
            <person name="Submissions S."/>
        </authorList>
    </citation>
    <scope>NUCLEOTIDE SEQUENCE [LARGE SCALE GENOMIC DNA]</scope>
    <source>
        <strain evidence="12">IBRC-M 10403</strain>
    </source>
</reference>
<evidence type="ECO:0000256" key="9">
    <source>
        <dbReference type="SAM" id="Phobius"/>
    </source>
</evidence>
<dbReference type="InterPro" id="IPR017441">
    <property type="entry name" value="Protein_kinase_ATP_BS"/>
</dbReference>
<dbReference type="Gene3D" id="3.30.200.20">
    <property type="entry name" value="Phosphorylase Kinase, domain 1"/>
    <property type="match status" value="1"/>
</dbReference>
<dbReference type="Proteomes" id="UP000199501">
    <property type="component" value="Unassembled WGS sequence"/>
</dbReference>
<evidence type="ECO:0000256" key="1">
    <source>
        <dbReference type="ARBA" id="ARBA00012513"/>
    </source>
</evidence>
<dbReference type="InterPro" id="IPR000719">
    <property type="entry name" value="Prot_kinase_dom"/>
</dbReference>
<feature type="binding site" evidence="7">
    <location>
        <position position="39"/>
    </location>
    <ligand>
        <name>ATP</name>
        <dbReference type="ChEBI" id="CHEBI:30616"/>
    </ligand>
</feature>
<dbReference type="CDD" id="cd14014">
    <property type="entry name" value="STKc_PknB_like"/>
    <property type="match status" value="1"/>
</dbReference>
<evidence type="ECO:0000256" key="8">
    <source>
        <dbReference type="SAM" id="MobiDB-lite"/>
    </source>
</evidence>
<gene>
    <name evidence="11" type="ORF">SAMN05216174_12039</name>
</gene>
<sequence>MEQKLVAGRYAVVGELGRGGMGVVWRAQDQVIGRQVALKEVPIPPGIGGREREIFLERVLREARTAGRLNDPAVVTVFDVTAEHGSAYIVMELVEAPTLADLLARGPLPDARVREIARQVIGALRTAHAAGIVHRDVKPSNIMVLPGDRVKLADFGIARAMDDPALTTTGMMGSPGYMAPELFSGASPGPASDLWALGATLFHAVEGQAPFTRTTTAATLHAIMFDKPRPVRAQGALASVVLGLLNHDPDARLTAGGVLSLLGPASGGGDPETTDVLSAITDETHVVAGPTAVVAEPRRPTRPAVAQADKWDQQPEWDEPAWDEPRKKSKRTLMFAGAAGVVVAGLAAVFLLVPGKDEKGTAAPQQVANEQPATTTTRDAEGAQGTAAPGPVSAGAPSVSVSVSVSVVQPSGGAAAAPSSGAPDSAAPSEPGQSSSAAPTSTKPARVPVALIRYNHPSGWHYSGTGAPPAGFSRESALGSLVKDAEPGTRKLFACQVSNSEDRFTSTDQTGGCEGQKTLGFLGYIFTKQVPGTIALQRCNQGGSHFDSRDPNCEGKTTEFTMGYLLK</sequence>
<dbReference type="PROSITE" id="PS00107">
    <property type="entry name" value="PROTEIN_KINASE_ATP"/>
    <property type="match status" value="1"/>
</dbReference>
<keyword evidence="6 7" id="KW-0067">ATP-binding</keyword>
<evidence type="ECO:0000256" key="2">
    <source>
        <dbReference type="ARBA" id="ARBA00022527"/>
    </source>
</evidence>
<dbReference type="SMART" id="SM00220">
    <property type="entry name" value="S_TKc"/>
    <property type="match status" value="1"/>
</dbReference>
<keyword evidence="5 11" id="KW-0418">Kinase</keyword>
<evidence type="ECO:0000256" key="7">
    <source>
        <dbReference type="PROSITE-ProRule" id="PRU10141"/>
    </source>
</evidence>
<dbReference type="PANTHER" id="PTHR43289">
    <property type="entry name" value="MITOGEN-ACTIVATED PROTEIN KINASE KINASE KINASE 20-RELATED"/>
    <property type="match status" value="1"/>
</dbReference>
<organism evidence="11 12">
    <name type="scientific">Actinokineospora iranica</name>
    <dbReference type="NCBI Taxonomy" id="1271860"/>
    <lineage>
        <taxon>Bacteria</taxon>
        <taxon>Bacillati</taxon>
        <taxon>Actinomycetota</taxon>
        <taxon>Actinomycetes</taxon>
        <taxon>Pseudonocardiales</taxon>
        <taxon>Pseudonocardiaceae</taxon>
        <taxon>Actinokineospora</taxon>
    </lineage>
</organism>
<evidence type="ECO:0000256" key="5">
    <source>
        <dbReference type="ARBA" id="ARBA00022777"/>
    </source>
</evidence>
<feature type="transmembrane region" description="Helical" evidence="9">
    <location>
        <begin position="333"/>
        <end position="353"/>
    </location>
</feature>
<dbReference type="GO" id="GO:0004674">
    <property type="term" value="F:protein serine/threonine kinase activity"/>
    <property type="evidence" value="ECO:0007669"/>
    <property type="project" value="UniProtKB-KW"/>
</dbReference>
<keyword evidence="9" id="KW-0812">Transmembrane</keyword>
<proteinExistence type="predicted"/>
<evidence type="ECO:0000313" key="11">
    <source>
        <dbReference type="EMBL" id="SDD85704.1"/>
    </source>
</evidence>
<dbReference type="SUPFAM" id="SSF56112">
    <property type="entry name" value="Protein kinase-like (PK-like)"/>
    <property type="match status" value="1"/>
</dbReference>
<dbReference type="PROSITE" id="PS50011">
    <property type="entry name" value="PROTEIN_KINASE_DOM"/>
    <property type="match status" value="1"/>
</dbReference>
<keyword evidence="12" id="KW-1185">Reference proteome</keyword>
<dbReference type="InterPro" id="IPR011009">
    <property type="entry name" value="Kinase-like_dom_sf"/>
</dbReference>
<dbReference type="Gene3D" id="1.10.510.10">
    <property type="entry name" value="Transferase(Phosphotransferase) domain 1"/>
    <property type="match status" value="1"/>
</dbReference>
<dbReference type="STRING" id="1271860.SAMN05216174_12039"/>
<feature type="compositionally biased region" description="Polar residues" evidence="8">
    <location>
        <begin position="363"/>
        <end position="377"/>
    </location>
</feature>
<evidence type="ECO:0000256" key="3">
    <source>
        <dbReference type="ARBA" id="ARBA00022679"/>
    </source>
</evidence>
<dbReference type="GO" id="GO:0005524">
    <property type="term" value="F:ATP binding"/>
    <property type="evidence" value="ECO:0007669"/>
    <property type="project" value="UniProtKB-UniRule"/>
</dbReference>
<dbReference type="InterPro" id="IPR008271">
    <property type="entry name" value="Ser/Thr_kinase_AS"/>
</dbReference>
<keyword evidence="4 7" id="KW-0547">Nucleotide-binding</keyword>
<evidence type="ECO:0000259" key="10">
    <source>
        <dbReference type="PROSITE" id="PS50011"/>
    </source>
</evidence>
<keyword evidence="9" id="KW-1133">Transmembrane helix</keyword>
<feature type="region of interest" description="Disordered" evidence="8">
    <location>
        <begin position="297"/>
        <end position="326"/>
    </location>
</feature>
<dbReference type="AlphaFoldDB" id="A0A1G6Y5D8"/>
<evidence type="ECO:0000313" key="12">
    <source>
        <dbReference type="Proteomes" id="UP000199501"/>
    </source>
</evidence>
<keyword evidence="2 11" id="KW-0723">Serine/threonine-protein kinase</keyword>